<accession>A0A2N5NGI4</accession>
<evidence type="ECO:0000313" key="1">
    <source>
        <dbReference type="EMBL" id="MCB5493775.1"/>
    </source>
</evidence>
<evidence type="ECO:0000313" key="15">
    <source>
        <dbReference type="Proteomes" id="UP000234849"/>
    </source>
</evidence>
<dbReference type="InterPro" id="IPR036412">
    <property type="entry name" value="HAD-like_sf"/>
</dbReference>
<dbReference type="Proteomes" id="UP001296581">
    <property type="component" value="Unassembled WGS sequence"/>
</dbReference>
<dbReference type="Pfam" id="PF13419">
    <property type="entry name" value="HAD_2"/>
    <property type="match status" value="1"/>
</dbReference>
<evidence type="ECO:0000313" key="12">
    <source>
        <dbReference type="EMBL" id="RHD07246.1"/>
    </source>
</evidence>
<dbReference type="EMBL" id="JAJBOM010000010">
    <property type="protein sequence ID" value="MCB5619294.1"/>
    <property type="molecule type" value="Genomic_DNA"/>
</dbReference>
<evidence type="ECO:0000313" key="2">
    <source>
        <dbReference type="EMBL" id="MCB5619294.1"/>
    </source>
</evidence>
<evidence type="ECO:0000313" key="19">
    <source>
        <dbReference type="Proteomes" id="UP000284472"/>
    </source>
</evidence>
<dbReference type="Proteomes" id="UP001149331">
    <property type="component" value="Unassembled WGS sequence"/>
</dbReference>
<evidence type="ECO:0000313" key="20">
    <source>
        <dbReference type="Proteomes" id="UP000285697"/>
    </source>
</evidence>
<dbReference type="GeneID" id="57434435"/>
<dbReference type="RefSeq" id="WP_004843945.1">
    <property type="nucleotide sequence ID" value="NZ_BAABXV010000001.1"/>
</dbReference>
<dbReference type="InterPro" id="IPR041492">
    <property type="entry name" value="HAD_2"/>
</dbReference>
<dbReference type="Gene3D" id="3.40.50.1000">
    <property type="entry name" value="HAD superfamily/HAD-like"/>
    <property type="match status" value="1"/>
</dbReference>
<dbReference type="EMBL" id="JAAIRM010000024">
    <property type="protein sequence ID" value="NSI20213.1"/>
    <property type="molecule type" value="Genomic_DNA"/>
</dbReference>
<dbReference type="Proteomes" id="UP000260808">
    <property type="component" value="Unassembled WGS sequence"/>
</dbReference>
<dbReference type="Proteomes" id="UP001297370">
    <property type="component" value="Unassembled WGS sequence"/>
</dbReference>
<dbReference type="Gene3D" id="1.10.150.240">
    <property type="entry name" value="Putative phosphatase, domain 2"/>
    <property type="match status" value="1"/>
</dbReference>
<dbReference type="EMBL" id="QSIR01000008">
    <property type="protein sequence ID" value="RHD07246.1"/>
    <property type="molecule type" value="Genomic_DNA"/>
</dbReference>
<evidence type="ECO:0000313" key="6">
    <source>
        <dbReference type="EMBL" id="MDE1203143.1"/>
    </source>
</evidence>
<gene>
    <name evidence="9" type="ORF">CDL18_11250</name>
    <name evidence="10" type="ORF">CDL23_11035</name>
    <name evidence="14" type="ORF">DW142_13095</name>
    <name evidence="13" type="ORF">DW270_09980</name>
    <name evidence="12" type="ORF">DW812_07445</name>
    <name evidence="11" type="ORF">DXC31_12205</name>
    <name evidence="7" type="ORF">G4958_12795</name>
    <name evidence="8" type="ORF">G4981_11245</name>
    <name evidence="2" type="ORF">LIQ08_09035</name>
    <name evidence="1" type="ORF">LIQ10_08480</name>
    <name evidence="6" type="ORF">O4N78_06070</name>
    <name evidence="4" type="ORF">OZZ16_10490</name>
    <name evidence="3" type="ORF">OZZ17_09465</name>
    <name evidence="5" type="ORF">PNU63_02160</name>
</gene>
<evidence type="ECO:0000313" key="14">
    <source>
        <dbReference type="EMBL" id="RHJ09403.1"/>
    </source>
</evidence>
<protein>
    <submittedName>
        <fullName evidence="9">HAD family phosphatase</fullName>
    </submittedName>
</protein>
<dbReference type="InterPro" id="IPR023214">
    <property type="entry name" value="HAD_sf"/>
</dbReference>
<reference evidence="6" key="7">
    <citation type="submission" date="2022-12" db="EMBL/GenBank/DDBJ databases">
        <title>Genome of R. gnavus strain RSHDN_120.</title>
        <authorList>
            <person name="Abdugheni R."/>
        </authorList>
    </citation>
    <scope>NUCLEOTIDE SEQUENCE</scope>
    <source>
        <strain evidence="6">RSHDN_120</strain>
    </source>
</reference>
<evidence type="ECO:0000313" key="5">
    <source>
        <dbReference type="EMBL" id="MDB8737604.1"/>
    </source>
</evidence>
<dbReference type="SFLD" id="SFLDG01129">
    <property type="entry name" value="C1.5:_HAD__Beta-PGM__Phosphata"/>
    <property type="match status" value="1"/>
</dbReference>
<dbReference type="EMBL" id="QRIA01000011">
    <property type="protein sequence ID" value="RHG18320.1"/>
    <property type="molecule type" value="Genomic_DNA"/>
</dbReference>
<dbReference type="EMBL" id="JAPRBD010000012">
    <property type="protein sequence ID" value="MCZ0690332.1"/>
    <property type="molecule type" value="Genomic_DNA"/>
</dbReference>
<evidence type="ECO:0000313" key="17">
    <source>
        <dbReference type="Proteomes" id="UP000260808"/>
    </source>
</evidence>
<evidence type="ECO:0000313" key="10">
    <source>
        <dbReference type="EMBL" id="PLT73815.1"/>
    </source>
</evidence>
<dbReference type="EMBL" id="NIHT01000016">
    <property type="protein sequence ID" value="PLT73815.1"/>
    <property type="molecule type" value="Genomic_DNA"/>
</dbReference>
<reference evidence="15 16" key="1">
    <citation type="journal article" date="2017" name="Genome Med.">
        <title>A novel Ruminococcus gnavus clade enriched in inflammatory bowel disease patients.</title>
        <authorList>
            <person name="Hall A.B."/>
            <person name="Yassour M."/>
            <person name="Sauk J."/>
            <person name="Garner A."/>
            <person name="Jiang X."/>
            <person name="Arthur T."/>
            <person name="Lagoudas G.K."/>
            <person name="Vatanen T."/>
            <person name="Fornelos N."/>
            <person name="Wilson R."/>
            <person name="Bertha M."/>
            <person name="Cohen M."/>
            <person name="Garber J."/>
            <person name="Khalili H."/>
            <person name="Gevers D."/>
            <person name="Ananthakrishnan A.N."/>
            <person name="Kugathasan S."/>
            <person name="Lander E.S."/>
            <person name="Blainey P."/>
            <person name="Vlamakis H."/>
            <person name="Xavier R.J."/>
            <person name="Huttenhower C."/>
        </authorList>
    </citation>
    <scope>NUCLEOTIDE SEQUENCE [LARGE SCALE GENOMIC DNA]</scope>
    <source>
        <strain evidence="9 15">RJX1118</strain>
        <strain evidence="10 16">RJX1125</strain>
    </source>
</reference>
<dbReference type="SFLD" id="SFLDS00003">
    <property type="entry name" value="Haloacid_Dehalogenase"/>
    <property type="match status" value="1"/>
</dbReference>
<dbReference type="Proteomes" id="UP000284472">
    <property type="component" value="Unassembled WGS sequence"/>
</dbReference>
<reference evidence="7" key="4">
    <citation type="submission" date="2020-02" db="EMBL/GenBank/DDBJ databases">
        <authorList>
            <person name="Littmann E."/>
            <person name="Sorbara M."/>
        </authorList>
    </citation>
    <scope>NUCLEOTIDE SEQUENCE</scope>
    <source>
        <strain evidence="8">MSK.11.9</strain>
        <strain evidence="7">MSK.22.53</strain>
    </source>
</reference>
<sequence length="225" mass="25747">MSEQPIKGLVFDMDGLLFDSERVVQKSWNEVGRQMGFGERFGDHIYHTIGFNVVRREQYFKEHVSPDFPMEEFTENTRRIYHRIMEEDGVDRKPGAEELLKYAKEHGYRLALATSSRELHAQLLLKKYGLFDYFDGAVYGNMVSAGKPDPEIYLKACASIQVLPEFAIALEDAPSGIRSAAAAGMRPVMIPDLVEPDEAVLELVWRRFDTLYDVIDLLESDFQNS</sequence>
<evidence type="ECO:0000313" key="18">
    <source>
        <dbReference type="Proteomes" id="UP000283992"/>
    </source>
</evidence>
<reference evidence="3" key="6">
    <citation type="submission" date="2022-11" db="EMBL/GenBank/DDBJ databases">
        <title>Temperate bacteriophages infecting mucin-degrading bacterium Ruminococcus gnavus from the human gut.</title>
        <authorList>
            <person name="Buttimer C."/>
        </authorList>
    </citation>
    <scope>NUCLEOTIDE SEQUENCE</scope>
    <source>
        <strain evidence="3">CCUG 49994</strain>
        <strain evidence="4">CCUG 52279</strain>
    </source>
</reference>
<dbReference type="EMBL" id="NIHM01000016">
    <property type="protein sequence ID" value="PLT53833.1"/>
    <property type="molecule type" value="Genomic_DNA"/>
</dbReference>
<evidence type="ECO:0000313" key="13">
    <source>
        <dbReference type="EMBL" id="RHG18320.1"/>
    </source>
</evidence>
<dbReference type="EMBL" id="JAPRAY010000011">
    <property type="protein sequence ID" value="MCZ0667775.1"/>
    <property type="molecule type" value="Genomic_DNA"/>
</dbReference>
<evidence type="ECO:0000313" key="16">
    <source>
        <dbReference type="Proteomes" id="UP000235093"/>
    </source>
</evidence>
<dbReference type="EMBL" id="JAAIRY010000019">
    <property type="protein sequence ID" value="NSI65845.1"/>
    <property type="molecule type" value="Genomic_DNA"/>
</dbReference>
<dbReference type="InterPro" id="IPR023198">
    <property type="entry name" value="PGP-like_dom2"/>
</dbReference>
<dbReference type="EMBL" id="JAPZEG010000006">
    <property type="protein sequence ID" value="MDE1203143.1"/>
    <property type="molecule type" value="Genomic_DNA"/>
</dbReference>
<dbReference type="InterPro" id="IPR006439">
    <property type="entry name" value="HAD-SF_hydro_IA"/>
</dbReference>
<dbReference type="EMBL" id="QRLN01000021">
    <property type="protein sequence ID" value="RHJ09403.1"/>
    <property type="molecule type" value="Genomic_DNA"/>
</dbReference>
<name>A0A2N5NGI4_MEDGN</name>
<dbReference type="Proteomes" id="UP000234849">
    <property type="component" value="Unassembled WGS sequence"/>
</dbReference>
<dbReference type="EMBL" id="JAJBNC010000012">
    <property type="protein sequence ID" value="MCB5493775.1"/>
    <property type="molecule type" value="Genomic_DNA"/>
</dbReference>
<reference evidence="7" key="3">
    <citation type="journal article" date="2020" name="Cell Host Microbe">
        <title>Functional and Genomic Variation between Human-Derived Isolates of Lachnospiraceae Reveals Inter- and Intra-Species Diversity.</title>
        <authorList>
            <person name="Sorbara M.T."/>
            <person name="Littmann E.R."/>
            <person name="Fontana E."/>
            <person name="Moody T.U."/>
            <person name="Kohout C.E."/>
            <person name="Gjonbalaj M."/>
            <person name="Eaton V."/>
            <person name="Seok R."/>
            <person name="Leiner I.M."/>
            <person name="Pamer E.G."/>
        </authorList>
    </citation>
    <scope>NUCLEOTIDE SEQUENCE</scope>
    <source>
        <strain evidence="8">MSK.11.9</strain>
        <strain evidence="7">MSK.22.53</strain>
    </source>
</reference>
<dbReference type="NCBIfam" id="TIGR01549">
    <property type="entry name" value="HAD-SF-IA-v1"/>
    <property type="match status" value="1"/>
</dbReference>
<reference evidence="1" key="5">
    <citation type="submission" date="2021-10" db="EMBL/GenBank/DDBJ databases">
        <title>Collection of gut derived symbiotic bacterial strains cultured from healthy donors.</title>
        <authorList>
            <person name="Lin H."/>
            <person name="Littmann E."/>
            <person name="Claire K."/>
            <person name="Pamer E."/>
        </authorList>
    </citation>
    <scope>NUCLEOTIDE SEQUENCE</scope>
    <source>
        <strain evidence="2">MSK.23.18</strain>
        <strain evidence="1">MSK.23.4</strain>
    </source>
</reference>
<evidence type="ECO:0000313" key="8">
    <source>
        <dbReference type="EMBL" id="NSI65845.1"/>
    </source>
</evidence>
<dbReference type="NCBIfam" id="TIGR01509">
    <property type="entry name" value="HAD-SF-IA-v3"/>
    <property type="match status" value="1"/>
</dbReference>
<evidence type="ECO:0000313" key="9">
    <source>
        <dbReference type="EMBL" id="PLT53833.1"/>
    </source>
</evidence>
<dbReference type="Proteomes" id="UP000235093">
    <property type="component" value="Unassembled WGS sequence"/>
</dbReference>
<dbReference type="SFLD" id="SFLDG01135">
    <property type="entry name" value="C1.5.6:_HAD__Beta-PGM__Phospha"/>
    <property type="match status" value="1"/>
</dbReference>
<dbReference type="PANTHER" id="PTHR18901:SF38">
    <property type="entry name" value="PSEUDOURIDINE-5'-PHOSPHATASE"/>
    <property type="match status" value="1"/>
</dbReference>
<evidence type="ECO:0000313" key="11">
    <source>
        <dbReference type="EMBL" id="RGM21201.1"/>
    </source>
</evidence>
<dbReference type="Proteomes" id="UP001296643">
    <property type="component" value="Unassembled WGS sequence"/>
</dbReference>
<evidence type="ECO:0000313" key="4">
    <source>
        <dbReference type="EMBL" id="MCZ0690332.1"/>
    </source>
</evidence>
<dbReference type="PANTHER" id="PTHR18901">
    <property type="entry name" value="2-DEOXYGLUCOSE-6-PHOSPHATE PHOSPHATASE 2"/>
    <property type="match status" value="1"/>
</dbReference>
<dbReference type="SUPFAM" id="SSF56784">
    <property type="entry name" value="HAD-like"/>
    <property type="match status" value="1"/>
</dbReference>
<dbReference type="Proteomes" id="UP001211731">
    <property type="component" value="Unassembled WGS sequence"/>
</dbReference>
<dbReference type="EMBL" id="QSSX01000032">
    <property type="protein sequence ID" value="RGM21201.1"/>
    <property type="molecule type" value="Genomic_DNA"/>
</dbReference>
<dbReference type="CDD" id="cd07505">
    <property type="entry name" value="HAD_BPGM-like"/>
    <property type="match status" value="1"/>
</dbReference>
<dbReference type="EMBL" id="JAQMLR010000002">
    <property type="protein sequence ID" value="MDB8737604.1"/>
    <property type="molecule type" value="Genomic_DNA"/>
</dbReference>
<dbReference type="Proteomes" id="UP000285697">
    <property type="component" value="Unassembled WGS sequence"/>
</dbReference>
<dbReference type="Proteomes" id="UP001079535">
    <property type="component" value="Unassembled WGS sequence"/>
</dbReference>
<dbReference type="Proteomes" id="UP001076974">
    <property type="component" value="Unassembled WGS sequence"/>
</dbReference>
<organism evidence="9 15">
    <name type="scientific">Mediterraneibacter gnavus</name>
    <name type="common">Ruminococcus gnavus</name>
    <dbReference type="NCBI Taxonomy" id="33038"/>
    <lineage>
        <taxon>Bacteria</taxon>
        <taxon>Bacillati</taxon>
        <taxon>Bacillota</taxon>
        <taxon>Clostridia</taxon>
        <taxon>Lachnospirales</taxon>
        <taxon>Lachnospiraceae</taxon>
        <taxon>Mediterraneibacter</taxon>
    </lineage>
</organism>
<evidence type="ECO:0000313" key="7">
    <source>
        <dbReference type="EMBL" id="NSI20213.1"/>
    </source>
</evidence>
<proteinExistence type="predicted"/>
<reference evidence="5" key="8">
    <citation type="submission" date="2023-01" db="EMBL/GenBank/DDBJ databases">
        <title>Human gut microbiome strain richness.</title>
        <authorList>
            <person name="Chen-Liaw A."/>
        </authorList>
    </citation>
    <scope>NUCLEOTIDE SEQUENCE</scope>
    <source>
        <strain evidence="5">1001217st1_A9_1001217B_191108</strain>
    </source>
</reference>
<dbReference type="Proteomes" id="UP000283992">
    <property type="component" value="Unassembled WGS sequence"/>
</dbReference>
<dbReference type="Proteomes" id="UP001297422">
    <property type="component" value="Unassembled WGS sequence"/>
</dbReference>
<evidence type="ECO:0000313" key="3">
    <source>
        <dbReference type="EMBL" id="MCZ0667775.1"/>
    </source>
</evidence>
<dbReference type="AlphaFoldDB" id="A0A2N5NGI4"/>
<comment type="caution">
    <text evidence="9">The sequence shown here is derived from an EMBL/GenBank/DDBJ whole genome shotgun (WGS) entry which is preliminary data.</text>
</comment>
<reference evidence="17 18" key="2">
    <citation type="submission" date="2018-08" db="EMBL/GenBank/DDBJ databases">
        <title>A genome reference for cultivated species of the human gut microbiota.</title>
        <authorList>
            <person name="Zou Y."/>
            <person name="Xue W."/>
            <person name="Luo G."/>
        </authorList>
    </citation>
    <scope>NUCLEOTIDE SEQUENCE [LARGE SCALE GENOMIC DNA]</scope>
    <source>
        <strain evidence="14 18">AM12-54</strain>
        <strain evidence="13 20">AM22-7AC</strain>
        <strain evidence="12 19">AM32-6</strain>
        <strain evidence="11 17">TF01-20-2</strain>
    </source>
</reference>
<dbReference type="PRINTS" id="PR00413">
    <property type="entry name" value="HADHALOGNASE"/>
</dbReference>